<gene>
    <name evidence="2" type="ORF">TIFTF001_016688</name>
</gene>
<proteinExistence type="predicted"/>
<keyword evidence="3" id="KW-1185">Reference proteome</keyword>
<dbReference type="Proteomes" id="UP001187192">
    <property type="component" value="Unassembled WGS sequence"/>
</dbReference>
<evidence type="ECO:0000313" key="3">
    <source>
        <dbReference type="Proteomes" id="UP001187192"/>
    </source>
</evidence>
<protein>
    <submittedName>
        <fullName evidence="2">Uncharacterized protein</fullName>
    </submittedName>
</protein>
<feature type="compositionally biased region" description="Basic and acidic residues" evidence="1">
    <location>
        <begin position="1"/>
        <end position="28"/>
    </location>
</feature>
<comment type="caution">
    <text evidence="2">The sequence shown here is derived from an EMBL/GenBank/DDBJ whole genome shotgun (WGS) entry which is preliminary data.</text>
</comment>
<sequence length="53" mass="6006">MGFEEEIRGRSLGGEWKREKEGEAKERISGGVTAIGDGRQQRKGEARERMEAR</sequence>
<dbReference type="AlphaFoldDB" id="A0AA88D8Z4"/>
<feature type="compositionally biased region" description="Basic and acidic residues" evidence="1">
    <location>
        <begin position="39"/>
        <end position="53"/>
    </location>
</feature>
<evidence type="ECO:0000313" key="2">
    <source>
        <dbReference type="EMBL" id="GMN47501.1"/>
    </source>
</evidence>
<reference evidence="2" key="1">
    <citation type="submission" date="2023-07" db="EMBL/GenBank/DDBJ databases">
        <title>draft genome sequence of fig (Ficus carica).</title>
        <authorList>
            <person name="Takahashi T."/>
            <person name="Nishimura K."/>
        </authorList>
    </citation>
    <scope>NUCLEOTIDE SEQUENCE</scope>
</reference>
<evidence type="ECO:0000256" key="1">
    <source>
        <dbReference type="SAM" id="MobiDB-lite"/>
    </source>
</evidence>
<name>A0AA88D8Z4_FICCA</name>
<dbReference type="EMBL" id="BTGU01000025">
    <property type="protein sequence ID" value="GMN47501.1"/>
    <property type="molecule type" value="Genomic_DNA"/>
</dbReference>
<organism evidence="2 3">
    <name type="scientific">Ficus carica</name>
    <name type="common">Common fig</name>
    <dbReference type="NCBI Taxonomy" id="3494"/>
    <lineage>
        <taxon>Eukaryota</taxon>
        <taxon>Viridiplantae</taxon>
        <taxon>Streptophyta</taxon>
        <taxon>Embryophyta</taxon>
        <taxon>Tracheophyta</taxon>
        <taxon>Spermatophyta</taxon>
        <taxon>Magnoliopsida</taxon>
        <taxon>eudicotyledons</taxon>
        <taxon>Gunneridae</taxon>
        <taxon>Pentapetalae</taxon>
        <taxon>rosids</taxon>
        <taxon>fabids</taxon>
        <taxon>Rosales</taxon>
        <taxon>Moraceae</taxon>
        <taxon>Ficeae</taxon>
        <taxon>Ficus</taxon>
    </lineage>
</organism>
<accession>A0AA88D8Z4</accession>
<feature type="region of interest" description="Disordered" evidence="1">
    <location>
        <begin position="1"/>
        <end position="53"/>
    </location>
</feature>